<dbReference type="InterPro" id="IPR002347">
    <property type="entry name" value="SDR_fam"/>
</dbReference>
<dbReference type="Pfam" id="PF00106">
    <property type="entry name" value="adh_short"/>
    <property type="match status" value="1"/>
</dbReference>
<dbReference type="SUPFAM" id="SSF51735">
    <property type="entry name" value="NAD(P)-binding Rossmann-fold domains"/>
    <property type="match status" value="1"/>
</dbReference>
<dbReference type="InterPro" id="IPR057326">
    <property type="entry name" value="KR_dom"/>
</dbReference>
<evidence type="ECO:0000256" key="2">
    <source>
        <dbReference type="ARBA" id="ARBA00023002"/>
    </source>
</evidence>
<dbReference type="GO" id="GO:0016020">
    <property type="term" value="C:membrane"/>
    <property type="evidence" value="ECO:0007669"/>
    <property type="project" value="TreeGrafter"/>
</dbReference>
<reference evidence="4 5" key="2">
    <citation type="journal article" date="2017" name="Genome Biol. Evol.">
        <title>Trajectories and Drivers of Genome Evolution in Surface-Associated Marine Phaeobacter.</title>
        <authorList>
            <person name="Freese H.M."/>
            <person name="Sikorski J."/>
            <person name="Bunk B."/>
            <person name="Scheuner C."/>
            <person name="Meier-Kolthoff J.P."/>
            <person name="Sproer C."/>
            <person name="Gram L."/>
            <person name="Overmann J."/>
        </authorList>
    </citation>
    <scope>NUCLEOTIDE SEQUENCE [LARGE SCALE GENOMIC DNA]</scope>
    <source>
        <strain evidence="4 5">P88</strain>
    </source>
</reference>
<evidence type="ECO:0000313" key="5">
    <source>
        <dbReference type="Proteomes" id="UP000236447"/>
    </source>
</evidence>
<dbReference type="InterPro" id="IPR036291">
    <property type="entry name" value="NAD(P)-bd_dom_sf"/>
</dbReference>
<gene>
    <name evidence="4" type="ORF">PhaeoP88_02800</name>
</gene>
<dbReference type="Gene3D" id="3.40.50.720">
    <property type="entry name" value="NAD(P)-binding Rossmann-like Domain"/>
    <property type="match status" value="1"/>
</dbReference>
<sequence length="243" mass="26125">MFAGQTWWIIGASEGLGRAIAQKLDAAGARLMLSARSEERLQDLAGELTNATALPLDVTDSDAIREAAALIGKVHGVLYCAGTYDPMPAQEWDADKVELICDVNFMGAIRVVGRVVPQMVAANEGHIVLIGSLAGHTGLPGATGYGASKSAVMHMAENLQADLFQTPIKVQVINPGFIKTRLTEKNDFNMPMIQTPEEAAEACIKAMKNGRFSTSFPTPFAWVFTIGKHLPRKLFLRLMGAGK</sequence>
<dbReference type="SMART" id="SM00822">
    <property type="entry name" value="PKS_KR"/>
    <property type="match status" value="1"/>
</dbReference>
<keyword evidence="2" id="KW-0560">Oxidoreductase</keyword>
<accession>A0A135IFM0</accession>
<dbReference type="InterPro" id="IPR020904">
    <property type="entry name" value="Sc_DH/Rdtase_CS"/>
</dbReference>
<proteinExistence type="inferred from homology"/>
<evidence type="ECO:0000313" key="4">
    <source>
        <dbReference type="EMBL" id="AUR00143.1"/>
    </source>
</evidence>
<dbReference type="AlphaFoldDB" id="A0A135IFM0"/>
<feature type="domain" description="Ketoreductase" evidence="3">
    <location>
        <begin position="5"/>
        <end position="181"/>
    </location>
</feature>
<dbReference type="GO" id="GO:0016491">
    <property type="term" value="F:oxidoreductase activity"/>
    <property type="evidence" value="ECO:0007669"/>
    <property type="project" value="UniProtKB-KW"/>
</dbReference>
<dbReference type="PANTHER" id="PTHR44196:SF1">
    <property type="entry name" value="DEHYDROGENASE_REDUCTASE SDR FAMILY MEMBER 7B"/>
    <property type="match status" value="1"/>
</dbReference>
<organism evidence="4 5">
    <name type="scientific">Phaeobacter inhibens</name>
    <dbReference type="NCBI Taxonomy" id="221822"/>
    <lineage>
        <taxon>Bacteria</taxon>
        <taxon>Pseudomonadati</taxon>
        <taxon>Pseudomonadota</taxon>
        <taxon>Alphaproteobacteria</taxon>
        <taxon>Rhodobacterales</taxon>
        <taxon>Roseobacteraceae</taxon>
        <taxon>Phaeobacter</taxon>
    </lineage>
</organism>
<dbReference type="EMBL" id="CP010725">
    <property type="protein sequence ID" value="AUR00143.1"/>
    <property type="molecule type" value="Genomic_DNA"/>
</dbReference>
<dbReference type="PROSITE" id="PS00061">
    <property type="entry name" value="ADH_SHORT"/>
    <property type="match status" value="1"/>
</dbReference>
<name>A0A135IFM0_9RHOB</name>
<comment type="similarity">
    <text evidence="1">Belongs to the short-chain dehydrogenases/reductases (SDR) family.</text>
</comment>
<evidence type="ECO:0000259" key="3">
    <source>
        <dbReference type="SMART" id="SM00822"/>
    </source>
</evidence>
<protein>
    <submittedName>
        <fullName evidence="4">Putative short chain dehydrogenase</fullName>
    </submittedName>
</protein>
<reference evidence="4 5" key="1">
    <citation type="journal article" date="2017" name="Front. Microbiol.">
        <title>Phaeobacter piscinae sp. nov., a species of the Roseobacter group and potential aquaculture probiont.</title>
        <authorList>
            <person name="Sonnenschein E.C."/>
            <person name="Phippen C.B.W."/>
            <person name="Nielsen K.F."/>
            <person name="Mateiu R.V."/>
            <person name="Melchiorsen J."/>
            <person name="Gram L."/>
            <person name="Overmann J."/>
            <person name="Freese H.M."/>
        </authorList>
    </citation>
    <scope>NUCLEOTIDE SEQUENCE [LARGE SCALE GENOMIC DNA]</scope>
    <source>
        <strain evidence="4 5">P88</strain>
    </source>
</reference>
<dbReference type="RefSeq" id="WP_061049971.1">
    <property type="nucleotide sequence ID" value="NZ_CANLFJ010000009.1"/>
</dbReference>
<evidence type="ECO:0000256" key="1">
    <source>
        <dbReference type="ARBA" id="ARBA00006484"/>
    </source>
</evidence>
<dbReference type="Proteomes" id="UP000236447">
    <property type="component" value="Chromosome"/>
</dbReference>
<dbReference type="PANTHER" id="PTHR44196">
    <property type="entry name" value="DEHYDROGENASE/REDUCTASE SDR FAMILY MEMBER 7B"/>
    <property type="match status" value="1"/>
</dbReference>
<dbReference type="PRINTS" id="PR00081">
    <property type="entry name" value="GDHRDH"/>
</dbReference>